<organism evidence="1 2">
    <name type="scientific">Janibacter melonis</name>
    <dbReference type="NCBI Taxonomy" id="262209"/>
    <lineage>
        <taxon>Bacteria</taxon>
        <taxon>Bacillati</taxon>
        <taxon>Actinomycetota</taxon>
        <taxon>Actinomycetes</taxon>
        <taxon>Micrococcales</taxon>
        <taxon>Intrasporangiaceae</taxon>
        <taxon>Janibacter</taxon>
    </lineage>
</organism>
<evidence type="ECO:0008006" key="3">
    <source>
        <dbReference type="Google" id="ProtNLM"/>
    </source>
</evidence>
<sequence length="69" mass="7394">MQATVFSNDADGVVLVTDTGRRLRAPFSAFAGSGLIHVRPGQRLSVELGADDQVRRAWVVGIGEGERID</sequence>
<dbReference type="AlphaFoldDB" id="A0A176QAA6"/>
<dbReference type="STRING" id="262209.AWH69_09325"/>
<proteinExistence type="predicted"/>
<reference evidence="1 2" key="1">
    <citation type="submission" date="2016-01" db="EMBL/GenBank/DDBJ databases">
        <title>Janibacter melonis strain CD11_4 genome sequencing and assembly.</title>
        <authorList>
            <person name="Nair G.R."/>
            <person name="Kaur G."/>
            <person name="Chander A.M."/>
            <person name="Mayilraj S."/>
        </authorList>
    </citation>
    <scope>NUCLEOTIDE SEQUENCE [LARGE SCALE GENOMIC DNA]</scope>
    <source>
        <strain evidence="1 2">CD11-4</strain>
    </source>
</reference>
<accession>A0A176QAA6</accession>
<evidence type="ECO:0000313" key="1">
    <source>
        <dbReference type="EMBL" id="OAB86653.1"/>
    </source>
</evidence>
<dbReference type="Proteomes" id="UP000076976">
    <property type="component" value="Unassembled WGS sequence"/>
</dbReference>
<keyword evidence="2" id="KW-1185">Reference proteome</keyword>
<dbReference type="RefSeq" id="WP_068274540.1">
    <property type="nucleotide sequence ID" value="NZ_LQZG01000003.1"/>
</dbReference>
<evidence type="ECO:0000313" key="2">
    <source>
        <dbReference type="Proteomes" id="UP000076976"/>
    </source>
</evidence>
<name>A0A176QAA6_9MICO</name>
<gene>
    <name evidence="1" type="ORF">AWH69_09325</name>
</gene>
<dbReference type="EMBL" id="LQZG01000003">
    <property type="protein sequence ID" value="OAB86653.1"/>
    <property type="molecule type" value="Genomic_DNA"/>
</dbReference>
<comment type="caution">
    <text evidence="1">The sequence shown here is derived from an EMBL/GenBank/DDBJ whole genome shotgun (WGS) entry which is preliminary data.</text>
</comment>
<protein>
    <recommendedName>
        <fullName evidence="3">Cold-shock protein</fullName>
    </recommendedName>
</protein>